<keyword evidence="1" id="KW-0808">Transferase</keyword>
<keyword evidence="2" id="KW-1185">Reference proteome</keyword>
<dbReference type="AlphaFoldDB" id="A0A7V7QKL8"/>
<dbReference type="Gene3D" id="2.160.10.10">
    <property type="entry name" value="Hexapeptide repeat proteins"/>
    <property type="match status" value="1"/>
</dbReference>
<reference evidence="1 2" key="2">
    <citation type="submission" date="2020-02" db="EMBL/GenBank/DDBJ databases">
        <title>Candidatus Galacturonibacter soehngenii shows hetero-acetogenic catabolism of galacturonic acid but lacks a canonical carbon monoxide dehydrogenase/acetyl-CoA synthase complex.</title>
        <authorList>
            <person name="Diender M."/>
            <person name="Stouten G.R."/>
            <person name="Petersen J.F."/>
            <person name="Nielsen P.H."/>
            <person name="Dueholm M.S."/>
            <person name="Pronk J.T."/>
            <person name="Van Loosdrecht M.C.M."/>
        </authorList>
    </citation>
    <scope>NUCLEOTIDE SEQUENCE [LARGE SCALE GENOMIC DNA]</scope>
    <source>
        <strain evidence="1">GalUA</strain>
    </source>
</reference>
<organism evidence="1 2">
    <name type="scientific">Candidatus Galacturonatibacter soehngenii</name>
    <dbReference type="NCBI Taxonomy" id="2307010"/>
    <lineage>
        <taxon>Bacteria</taxon>
        <taxon>Bacillati</taxon>
        <taxon>Bacillota</taxon>
        <taxon>Clostridia</taxon>
        <taxon>Lachnospirales</taxon>
        <taxon>Lachnospiraceae</taxon>
        <taxon>Candidatus Galacturonatibacter</taxon>
    </lineage>
</organism>
<name>A0A7V7QKL8_9FIRM</name>
<dbReference type="SUPFAM" id="SSF51161">
    <property type="entry name" value="Trimeric LpxA-like enzymes"/>
    <property type="match status" value="1"/>
</dbReference>
<dbReference type="PANTHER" id="PTHR42811">
    <property type="entry name" value="SERINE ACETYLTRANSFERASE"/>
    <property type="match status" value="1"/>
</dbReference>
<gene>
    <name evidence="1" type="ORF">F7O84_11895</name>
</gene>
<comment type="caution">
    <text evidence="1">The sequence shown here is derived from an EMBL/GenBank/DDBJ whole genome shotgun (WGS) entry which is preliminary data.</text>
</comment>
<dbReference type="OrthoDB" id="9814490at2"/>
<dbReference type="InterPro" id="IPR011004">
    <property type="entry name" value="Trimer_LpxA-like_sf"/>
</dbReference>
<sequence>MIDSKLSLKECISIEKHLYKGIGYKGKIHSYITQCEVGKIVQYMQALRKDEYYSNIKRTPWAKLMNLIFRRKHNRLGIKLGINIPINTFGKGLLIYHSQGIVVHKNARCGEFCKLHGLNCIGNKGIESGSRNTPTIGDNLDLGVGAVIIGGLVLGNNIKVGANTLVCHSFSENDITLVGVPARVLNNNN</sequence>
<dbReference type="EMBL" id="WAGX01000005">
    <property type="protein sequence ID" value="KAB1438246.1"/>
    <property type="molecule type" value="Genomic_DNA"/>
</dbReference>
<accession>A0A7V7QKL8</accession>
<evidence type="ECO:0000313" key="1">
    <source>
        <dbReference type="EMBL" id="KAB1438246.1"/>
    </source>
</evidence>
<dbReference type="Proteomes" id="UP000461768">
    <property type="component" value="Unassembled WGS sequence"/>
</dbReference>
<dbReference type="GO" id="GO:0016740">
    <property type="term" value="F:transferase activity"/>
    <property type="evidence" value="ECO:0007669"/>
    <property type="project" value="UniProtKB-KW"/>
</dbReference>
<protein>
    <submittedName>
        <fullName evidence="1">Serine acetyltransferase</fullName>
    </submittedName>
</protein>
<evidence type="ECO:0000313" key="2">
    <source>
        <dbReference type="Proteomes" id="UP000461768"/>
    </source>
</evidence>
<dbReference type="RefSeq" id="WP_151145346.1">
    <property type="nucleotide sequence ID" value="NZ_WAGX01000005.1"/>
</dbReference>
<reference evidence="1 2" key="1">
    <citation type="submission" date="2019-09" db="EMBL/GenBank/DDBJ databases">
        <authorList>
            <person name="Valk L.C."/>
        </authorList>
    </citation>
    <scope>NUCLEOTIDE SEQUENCE [LARGE SCALE GENOMIC DNA]</scope>
    <source>
        <strain evidence="1">GalUA</strain>
    </source>
</reference>
<proteinExistence type="predicted"/>